<organism evidence="1">
    <name type="scientific">Arundo donax</name>
    <name type="common">Giant reed</name>
    <name type="synonym">Donax arundinaceus</name>
    <dbReference type="NCBI Taxonomy" id="35708"/>
    <lineage>
        <taxon>Eukaryota</taxon>
        <taxon>Viridiplantae</taxon>
        <taxon>Streptophyta</taxon>
        <taxon>Embryophyta</taxon>
        <taxon>Tracheophyta</taxon>
        <taxon>Spermatophyta</taxon>
        <taxon>Magnoliopsida</taxon>
        <taxon>Liliopsida</taxon>
        <taxon>Poales</taxon>
        <taxon>Poaceae</taxon>
        <taxon>PACMAD clade</taxon>
        <taxon>Arundinoideae</taxon>
        <taxon>Arundineae</taxon>
        <taxon>Arundo</taxon>
    </lineage>
</organism>
<reference evidence="1" key="1">
    <citation type="submission" date="2014-09" db="EMBL/GenBank/DDBJ databases">
        <authorList>
            <person name="Magalhaes I.L.F."/>
            <person name="Oliveira U."/>
            <person name="Santos F.R."/>
            <person name="Vidigal T.H.D.A."/>
            <person name="Brescovit A.D."/>
            <person name="Santos A.J."/>
        </authorList>
    </citation>
    <scope>NUCLEOTIDE SEQUENCE</scope>
    <source>
        <tissue evidence="1">Shoot tissue taken approximately 20 cm above the soil surface</tissue>
    </source>
</reference>
<name>A0A0A8YIA7_ARUDO</name>
<reference evidence="1" key="2">
    <citation type="journal article" date="2015" name="Data Brief">
        <title>Shoot transcriptome of the giant reed, Arundo donax.</title>
        <authorList>
            <person name="Barrero R.A."/>
            <person name="Guerrero F.D."/>
            <person name="Moolhuijzen P."/>
            <person name="Goolsby J.A."/>
            <person name="Tidwell J."/>
            <person name="Bellgard S.E."/>
            <person name="Bellgard M.I."/>
        </authorList>
    </citation>
    <scope>NUCLEOTIDE SEQUENCE</scope>
    <source>
        <tissue evidence="1">Shoot tissue taken approximately 20 cm above the soil surface</tissue>
    </source>
</reference>
<dbReference type="AlphaFoldDB" id="A0A0A8YIA7"/>
<evidence type="ECO:0000313" key="1">
    <source>
        <dbReference type="EMBL" id="JAD25185.1"/>
    </source>
</evidence>
<protein>
    <submittedName>
        <fullName evidence="1">Uncharacterized protein</fullName>
    </submittedName>
</protein>
<accession>A0A0A8YIA7</accession>
<dbReference type="EMBL" id="GBRH01272710">
    <property type="protein sequence ID" value="JAD25185.1"/>
    <property type="molecule type" value="Transcribed_RNA"/>
</dbReference>
<sequence length="51" mass="5360">MLLRTIVACVSSGGAYEVSVGMCGLVIMEKQQGWHGGCYSLTTEVAAHESV</sequence>
<proteinExistence type="predicted"/>